<feature type="region of interest" description="Disordered" evidence="4">
    <location>
        <begin position="547"/>
        <end position="581"/>
    </location>
</feature>
<keyword evidence="3 6" id="KW-0326">Glycosidase</keyword>
<evidence type="ECO:0000259" key="5">
    <source>
        <dbReference type="SMART" id="SM00642"/>
    </source>
</evidence>
<dbReference type="InterPro" id="IPR017853">
    <property type="entry name" value="GH"/>
</dbReference>
<name>A0ABW1E3K4_9ACTN</name>
<dbReference type="Gene3D" id="3.20.20.80">
    <property type="entry name" value="Glycosidases"/>
    <property type="match status" value="1"/>
</dbReference>
<dbReference type="InterPro" id="IPR006047">
    <property type="entry name" value="GH13_cat_dom"/>
</dbReference>
<organism evidence="6 7">
    <name type="scientific">Streptomyces chlorus</name>
    <dbReference type="NCBI Taxonomy" id="887452"/>
    <lineage>
        <taxon>Bacteria</taxon>
        <taxon>Bacillati</taxon>
        <taxon>Actinomycetota</taxon>
        <taxon>Actinomycetes</taxon>
        <taxon>Kitasatosporales</taxon>
        <taxon>Streptomycetaceae</taxon>
        <taxon>Streptomyces</taxon>
    </lineage>
</organism>
<dbReference type="Gene3D" id="2.60.40.10">
    <property type="entry name" value="Immunoglobulins"/>
    <property type="match status" value="1"/>
</dbReference>
<dbReference type="SUPFAM" id="SSF51445">
    <property type="entry name" value="(Trans)glycosidases"/>
    <property type="match status" value="1"/>
</dbReference>
<comment type="similarity">
    <text evidence="1">Belongs to the glycosyl hydrolase 13 family.</text>
</comment>
<dbReference type="CDD" id="cd02856">
    <property type="entry name" value="E_set_GDE_Isoamylase_N"/>
    <property type="match status" value="1"/>
</dbReference>
<dbReference type="NCBIfam" id="TIGR02100">
    <property type="entry name" value="glgX_debranch"/>
    <property type="match status" value="1"/>
</dbReference>
<dbReference type="EMBL" id="JBHSOA010000061">
    <property type="protein sequence ID" value="MFC5855184.1"/>
    <property type="molecule type" value="Genomic_DNA"/>
</dbReference>
<protein>
    <submittedName>
        <fullName evidence="6">Glycogen debranching protein GlgX</fullName>
        <ecNumber evidence="6">3.2.1.196</ecNumber>
    </submittedName>
</protein>
<evidence type="ECO:0000313" key="7">
    <source>
        <dbReference type="Proteomes" id="UP001596180"/>
    </source>
</evidence>
<dbReference type="EC" id="3.2.1.196" evidence="6"/>
<dbReference type="SUPFAM" id="SSF51011">
    <property type="entry name" value="Glycosyl hydrolase domain"/>
    <property type="match status" value="1"/>
</dbReference>
<evidence type="ECO:0000313" key="6">
    <source>
        <dbReference type="EMBL" id="MFC5855184.1"/>
    </source>
</evidence>
<dbReference type="RefSeq" id="WP_381367705.1">
    <property type="nucleotide sequence ID" value="NZ_JBHSOA010000061.1"/>
</dbReference>
<accession>A0ABW1E3K4</accession>
<dbReference type="SMART" id="SM00642">
    <property type="entry name" value="Aamy"/>
    <property type="match status" value="1"/>
</dbReference>
<feature type="compositionally biased region" description="Basic and acidic residues" evidence="4">
    <location>
        <begin position="465"/>
        <end position="479"/>
    </location>
</feature>
<dbReference type="InterPro" id="IPR004193">
    <property type="entry name" value="Glyco_hydro_13_N"/>
</dbReference>
<reference evidence="7" key="1">
    <citation type="journal article" date="2019" name="Int. J. Syst. Evol. Microbiol.">
        <title>The Global Catalogue of Microorganisms (GCM) 10K type strain sequencing project: providing services to taxonomists for standard genome sequencing and annotation.</title>
        <authorList>
            <consortium name="The Broad Institute Genomics Platform"/>
            <consortium name="The Broad Institute Genome Sequencing Center for Infectious Disease"/>
            <person name="Wu L."/>
            <person name="Ma J."/>
        </authorList>
    </citation>
    <scope>NUCLEOTIDE SEQUENCE [LARGE SCALE GENOMIC DNA]</scope>
    <source>
        <strain evidence="7">JCM 10411</strain>
    </source>
</reference>
<dbReference type="InterPro" id="IPR044505">
    <property type="entry name" value="GlgX_Isoamylase_N_E_set"/>
</dbReference>
<dbReference type="PANTHER" id="PTHR43002">
    <property type="entry name" value="GLYCOGEN DEBRANCHING ENZYME"/>
    <property type="match status" value="1"/>
</dbReference>
<dbReference type="GO" id="GO:0120549">
    <property type="term" value="F:limit dextrin alpha-1,6-maltotetraose-hydrolase activity"/>
    <property type="evidence" value="ECO:0007669"/>
    <property type="project" value="UniProtKB-EC"/>
</dbReference>
<comment type="caution">
    <text evidence="6">The sequence shown here is derived from an EMBL/GenBank/DDBJ whole genome shotgun (WGS) entry which is preliminary data.</text>
</comment>
<evidence type="ECO:0000256" key="4">
    <source>
        <dbReference type="SAM" id="MobiDB-lite"/>
    </source>
</evidence>
<keyword evidence="7" id="KW-1185">Reference proteome</keyword>
<feature type="region of interest" description="Disordered" evidence="4">
    <location>
        <begin position="465"/>
        <end position="494"/>
    </location>
</feature>
<evidence type="ECO:0000256" key="3">
    <source>
        <dbReference type="ARBA" id="ARBA00023295"/>
    </source>
</evidence>
<dbReference type="Proteomes" id="UP001596180">
    <property type="component" value="Unassembled WGS sequence"/>
</dbReference>
<proteinExistence type="inferred from homology"/>
<dbReference type="InterPro" id="IPR014756">
    <property type="entry name" value="Ig_E-set"/>
</dbReference>
<dbReference type="Pfam" id="PF02922">
    <property type="entry name" value="CBM_48"/>
    <property type="match status" value="1"/>
</dbReference>
<dbReference type="InterPro" id="IPR013783">
    <property type="entry name" value="Ig-like_fold"/>
</dbReference>
<feature type="compositionally biased region" description="Basic and acidic residues" evidence="4">
    <location>
        <begin position="548"/>
        <end position="568"/>
    </location>
</feature>
<dbReference type="InterPro" id="IPR013780">
    <property type="entry name" value="Glyco_hydro_b"/>
</dbReference>
<evidence type="ECO:0000256" key="2">
    <source>
        <dbReference type="ARBA" id="ARBA00022801"/>
    </source>
</evidence>
<gene>
    <name evidence="6" type="primary">glgX</name>
    <name evidence="6" type="ORF">ACFPZI_26395</name>
</gene>
<dbReference type="Gene3D" id="2.60.40.1180">
    <property type="entry name" value="Golgi alpha-mannosidase II"/>
    <property type="match status" value="1"/>
</dbReference>
<dbReference type="SUPFAM" id="SSF81296">
    <property type="entry name" value="E set domains"/>
    <property type="match status" value="1"/>
</dbReference>
<feature type="domain" description="Glycosyl hydrolase family 13 catalytic" evidence="5">
    <location>
        <begin position="154"/>
        <end position="560"/>
    </location>
</feature>
<sequence length="738" mass="83206">MQVWPGEAYPLGATYDGAGTNFAVFTEAADRAELCLLHDDGSETAVELRESDAFVRHAYLPGIMPGQRYGFRVHGPYAPERGLRCNSAKLLLDPYARAISGSVRWGEEVYGYHFDAPDRRNDLDSAPHTMTSVVVNPYFDWGDDRRPRTEYHHTVIYEAHVKGLTMRHPGLPEELRGTYAGLAHPATIEHLTELGVTALELMPVHQFVNDHRLVDMGLNNYWGYNTIGFFAPHNAYASWGDRGQQVLEFKSAVKALHEAGIEVILDVVYNHTAEGNHLGPTLSFKGIDNPSYYRLADDPRYYMDTTGTGNSLLMRSPHVLQMIMDSLRYWVTEMHVDGFRFDLAATLARQFHEVDRLSSFFDLVQQDPVVSQVKLIAEPWDVGEGGYQVGNFPPLWTEWNGKYRDTVRDLWRGEPRALAEFASRLTGSSDLYQDDGRRPLASINFVTCHDGFTLHDLVSYNDKHNTANGEDNRDGESHNRSWNSGTEGDTDDPDVLRLRARQMRNFIATLMLSQGVPMISHGDEVARTQGGNNNAYCQDNELAWLDWPSEREGQRRRKGRDEREKHGGDTGGEGSADCGTDGSDDVRLRMLAFTRAMVWLRKNHPVFRRRRFFHGRPVAGTHDDLSDIAWFTPEGMEMTQRDWDRARASALTVFLNGNAISEPGRRGERITDDSFLLMFNASPGPLEFVVPVDHGRQWQVVVDTAREDVVPPGTGPKVRAGARLSLTDRSLTVLQRPA</sequence>
<dbReference type="CDD" id="cd11326">
    <property type="entry name" value="AmyAc_Glg_debranch"/>
    <property type="match status" value="1"/>
</dbReference>
<evidence type="ECO:0000256" key="1">
    <source>
        <dbReference type="ARBA" id="ARBA00008061"/>
    </source>
</evidence>
<dbReference type="InterPro" id="IPR011837">
    <property type="entry name" value="Glycogen_debranch_GlgX"/>
</dbReference>
<keyword evidence="2 6" id="KW-0378">Hydrolase</keyword>